<dbReference type="Proteomes" id="UP000178091">
    <property type="component" value="Unassembled WGS sequence"/>
</dbReference>
<organism evidence="2 3">
    <name type="scientific">Candidatus Adlerbacteria bacterium RIFCSPHIGHO2_12_FULL_53_18</name>
    <dbReference type="NCBI Taxonomy" id="1797242"/>
    <lineage>
        <taxon>Bacteria</taxon>
        <taxon>Candidatus Adleribacteriota</taxon>
    </lineage>
</organism>
<feature type="transmembrane region" description="Helical" evidence="1">
    <location>
        <begin position="7"/>
        <end position="24"/>
    </location>
</feature>
<protein>
    <recommendedName>
        <fullName evidence="4">PsbP C-terminal domain-containing protein</fullName>
    </recommendedName>
</protein>
<accession>A0A1F4XSK9</accession>
<gene>
    <name evidence="2" type="ORF">A3F55_02320</name>
</gene>
<evidence type="ECO:0000313" key="3">
    <source>
        <dbReference type="Proteomes" id="UP000178091"/>
    </source>
</evidence>
<keyword evidence="1" id="KW-1133">Transmembrane helix</keyword>
<keyword evidence="1" id="KW-0472">Membrane</keyword>
<reference evidence="2 3" key="1">
    <citation type="journal article" date="2016" name="Nat. Commun.">
        <title>Thousands of microbial genomes shed light on interconnected biogeochemical processes in an aquifer system.</title>
        <authorList>
            <person name="Anantharaman K."/>
            <person name="Brown C.T."/>
            <person name="Hug L.A."/>
            <person name="Sharon I."/>
            <person name="Castelle C.J."/>
            <person name="Probst A.J."/>
            <person name="Thomas B.C."/>
            <person name="Singh A."/>
            <person name="Wilkins M.J."/>
            <person name="Karaoz U."/>
            <person name="Brodie E.L."/>
            <person name="Williams K.H."/>
            <person name="Hubbard S.S."/>
            <person name="Banfield J.F."/>
        </authorList>
    </citation>
    <scope>NUCLEOTIDE SEQUENCE [LARGE SCALE GENOMIC DNA]</scope>
</reference>
<comment type="caution">
    <text evidence="2">The sequence shown here is derived from an EMBL/GenBank/DDBJ whole genome shotgun (WGS) entry which is preliminary data.</text>
</comment>
<keyword evidence="1" id="KW-0812">Transmembrane</keyword>
<dbReference type="EMBL" id="MEWW01000010">
    <property type="protein sequence ID" value="OGC84680.1"/>
    <property type="molecule type" value="Genomic_DNA"/>
</dbReference>
<proteinExistence type="predicted"/>
<evidence type="ECO:0008006" key="4">
    <source>
        <dbReference type="Google" id="ProtNLM"/>
    </source>
</evidence>
<evidence type="ECO:0000313" key="2">
    <source>
        <dbReference type="EMBL" id="OGC84680.1"/>
    </source>
</evidence>
<evidence type="ECO:0000256" key="1">
    <source>
        <dbReference type="SAM" id="Phobius"/>
    </source>
</evidence>
<name>A0A1F4XSK9_9BACT</name>
<sequence>MNSKQILMGIVALAVLAGGGYYLYNSATPETPENTDGNAEEEVVLTTFSSDELGLSFDYPASYTLETQADGNEERSWTTLVIIEASIREEYEASGAMEGPPAITVQVFENIEGYELEEWITTTSYSNYKLATDEVLLEGEVGGEPARAYAYSGLYENNSIVVAHEGKIYMFTVSWLTQDDQNINDFGNLLESVKFD</sequence>
<dbReference type="AlphaFoldDB" id="A0A1F4XSK9"/>